<dbReference type="PANTHER" id="PTHR34975">
    <property type="entry name" value="SPORE GERMINATION PROTEIN A2"/>
    <property type="match status" value="1"/>
</dbReference>
<feature type="transmembrane region" description="Helical" evidence="8">
    <location>
        <begin position="341"/>
        <end position="361"/>
    </location>
</feature>
<keyword evidence="5 8" id="KW-0812">Transmembrane</keyword>
<dbReference type="GO" id="GO:0016020">
    <property type="term" value="C:membrane"/>
    <property type="evidence" value="ECO:0007669"/>
    <property type="project" value="UniProtKB-SubCell"/>
</dbReference>
<organism evidence="9 10">
    <name type="scientific">Priestia megaterium</name>
    <name type="common">Bacillus megaterium</name>
    <dbReference type="NCBI Taxonomy" id="1404"/>
    <lineage>
        <taxon>Bacteria</taxon>
        <taxon>Bacillati</taxon>
        <taxon>Bacillota</taxon>
        <taxon>Bacilli</taxon>
        <taxon>Bacillales</taxon>
        <taxon>Bacillaceae</taxon>
        <taxon>Priestia</taxon>
    </lineage>
</organism>
<dbReference type="Gene3D" id="1.20.1740.10">
    <property type="entry name" value="Amino acid/polyamine transporter I"/>
    <property type="match status" value="1"/>
</dbReference>
<comment type="subcellular location">
    <subcellularLocation>
        <location evidence="1">Membrane</location>
        <topology evidence="1">Multi-pass membrane protein</topology>
    </subcellularLocation>
</comment>
<evidence type="ECO:0000256" key="4">
    <source>
        <dbReference type="ARBA" id="ARBA00022544"/>
    </source>
</evidence>
<dbReference type="Pfam" id="PF03845">
    <property type="entry name" value="Spore_permease"/>
    <property type="match status" value="1"/>
</dbReference>
<feature type="transmembrane region" description="Helical" evidence="8">
    <location>
        <begin position="89"/>
        <end position="108"/>
    </location>
</feature>
<keyword evidence="7 8" id="KW-0472">Membrane</keyword>
<evidence type="ECO:0000313" key="10">
    <source>
        <dbReference type="Proteomes" id="UP000253834"/>
    </source>
</evidence>
<protein>
    <submittedName>
        <fullName evidence="9">Spore gernimation protein</fullName>
    </submittedName>
</protein>
<feature type="transmembrane region" description="Helical" evidence="8">
    <location>
        <begin position="312"/>
        <end position="329"/>
    </location>
</feature>
<sequence>MEQSQSQSQSSKLLSDFYAISIISSTMLGVGLLTLPSSITNQTNNADGWIVLIMDGFLFIGIVLFLVWMVKYFKISCMFDFTQEVTGKLIGNIFNFAIVVYFTSVASFEVRAMAEMIHFYLLETMPIELIILSFILTGVYLITGGINSIGKVMALCFPVTVLILLILYLLSIGMVDLKNLQPVLADGFSPLLSAFTTVSVSFLGIETIVFLPNHMKNKNHLRKVSIIGFSIPLLLYIITYVLVVGALSVPEVKTTVWPTIEFVQTHEVKGIFFERLELFLLIVWLLQFFLTFVMYFFLAVSGFKKIFKNRSTTTIIFLVPILFMSSLAPKTASDVSNYSTVLGWAFLVTFLVIPLFFSTLMKIKKVVFK</sequence>
<feature type="transmembrane region" description="Helical" evidence="8">
    <location>
        <begin position="154"/>
        <end position="175"/>
    </location>
</feature>
<dbReference type="AlphaFoldDB" id="A0AA86LX69"/>
<keyword evidence="6 8" id="KW-1133">Transmembrane helix</keyword>
<dbReference type="RefSeq" id="WP_114896536.1">
    <property type="nucleotide sequence ID" value="NZ_CP022674.1"/>
</dbReference>
<evidence type="ECO:0000256" key="7">
    <source>
        <dbReference type="ARBA" id="ARBA00023136"/>
    </source>
</evidence>
<dbReference type="Proteomes" id="UP000253834">
    <property type="component" value="Chromosome"/>
</dbReference>
<dbReference type="InterPro" id="IPR004761">
    <property type="entry name" value="Spore_GerAB"/>
</dbReference>
<feature type="transmembrane region" description="Helical" evidence="8">
    <location>
        <begin position="17"/>
        <end position="36"/>
    </location>
</feature>
<keyword evidence="3" id="KW-0813">Transport</keyword>
<dbReference type="EMBL" id="CP022674">
    <property type="protein sequence ID" value="AXI30881.1"/>
    <property type="molecule type" value="Genomic_DNA"/>
</dbReference>
<dbReference type="NCBIfam" id="TIGR00912">
    <property type="entry name" value="2A0309"/>
    <property type="match status" value="1"/>
</dbReference>
<evidence type="ECO:0000256" key="8">
    <source>
        <dbReference type="SAM" id="Phobius"/>
    </source>
</evidence>
<dbReference type="PANTHER" id="PTHR34975:SF2">
    <property type="entry name" value="SPORE GERMINATION PROTEIN A2"/>
    <property type="match status" value="1"/>
</dbReference>
<dbReference type="GO" id="GO:0009847">
    <property type="term" value="P:spore germination"/>
    <property type="evidence" value="ECO:0007669"/>
    <property type="project" value="InterPro"/>
</dbReference>
<evidence type="ECO:0000256" key="6">
    <source>
        <dbReference type="ARBA" id="ARBA00022989"/>
    </source>
</evidence>
<feature type="transmembrane region" description="Helical" evidence="8">
    <location>
        <begin position="278"/>
        <end position="300"/>
    </location>
</feature>
<feature type="transmembrane region" description="Helical" evidence="8">
    <location>
        <begin position="224"/>
        <end position="249"/>
    </location>
</feature>
<evidence type="ECO:0000256" key="1">
    <source>
        <dbReference type="ARBA" id="ARBA00004141"/>
    </source>
</evidence>
<gene>
    <name evidence="9" type="ORF">CIB87_18355</name>
</gene>
<evidence type="ECO:0000256" key="3">
    <source>
        <dbReference type="ARBA" id="ARBA00022448"/>
    </source>
</evidence>
<evidence type="ECO:0000256" key="5">
    <source>
        <dbReference type="ARBA" id="ARBA00022692"/>
    </source>
</evidence>
<keyword evidence="4" id="KW-0309">Germination</keyword>
<feature type="transmembrane region" description="Helical" evidence="8">
    <location>
        <begin position="48"/>
        <end position="68"/>
    </location>
</feature>
<feature type="transmembrane region" description="Helical" evidence="8">
    <location>
        <begin position="120"/>
        <end position="142"/>
    </location>
</feature>
<evidence type="ECO:0000313" key="9">
    <source>
        <dbReference type="EMBL" id="AXI30881.1"/>
    </source>
</evidence>
<feature type="transmembrane region" description="Helical" evidence="8">
    <location>
        <begin position="187"/>
        <end position="212"/>
    </location>
</feature>
<name>A0AA86LX69_PRIMG</name>
<evidence type="ECO:0000256" key="2">
    <source>
        <dbReference type="ARBA" id="ARBA00007998"/>
    </source>
</evidence>
<accession>A0AA86LX69</accession>
<comment type="similarity">
    <text evidence="2">Belongs to the amino acid-polyamine-organocation (APC) superfamily. Spore germination protein (SGP) (TC 2.A.3.9) family.</text>
</comment>
<proteinExistence type="inferred from homology"/>
<reference evidence="9 10" key="1">
    <citation type="submission" date="2017-07" db="EMBL/GenBank/DDBJ databases">
        <title>Isolation and development of strain Bacillus megaterium SR7 for enhanced growth and metabolite production under supercritical carbon dioxide.</title>
        <authorList>
            <person name="Freedman A.J.E."/>
            <person name="Peet K.C."/>
            <person name="Boock J.T."/>
            <person name="Penn K."/>
            <person name="Prather K.L.J."/>
            <person name="Thompson J.R."/>
        </authorList>
    </citation>
    <scope>NUCLEOTIDE SEQUENCE [LARGE SCALE GENOMIC DNA]</scope>
    <source>
        <strain evidence="9 10">SR7</strain>
    </source>
</reference>